<keyword evidence="2" id="KW-1185">Reference proteome</keyword>
<proteinExistence type="predicted"/>
<reference evidence="1 2" key="1">
    <citation type="submission" date="2024-09" db="EMBL/GenBank/DDBJ databases">
        <authorList>
            <person name="Sun Q."/>
            <person name="Mori K."/>
        </authorList>
    </citation>
    <scope>NUCLEOTIDE SEQUENCE [LARGE SCALE GENOMIC DNA]</scope>
    <source>
        <strain evidence="1 2">KCTC 22789</strain>
    </source>
</reference>
<organism evidence="1 2">
    <name type="scientific">Paracoccus niistensis</name>
    <dbReference type="NCBI Taxonomy" id="632935"/>
    <lineage>
        <taxon>Bacteria</taxon>
        <taxon>Pseudomonadati</taxon>
        <taxon>Pseudomonadota</taxon>
        <taxon>Alphaproteobacteria</taxon>
        <taxon>Rhodobacterales</taxon>
        <taxon>Paracoccaceae</taxon>
        <taxon>Paracoccus</taxon>
    </lineage>
</organism>
<accession>A0ABV6I1R1</accession>
<name>A0ABV6I1R1_9RHOB</name>
<dbReference type="RefSeq" id="WP_377697589.1">
    <property type="nucleotide sequence ID" value="NZ_JBHLWE010000013.1"/>
</dbReference>
<evidence type="ECO:0000313" key="1">
    <source>
        <dbReference type="EMBL" id="MFC0339907.1"/>
    </source>
</evidence>
<comment type="caution">
    <text evidence="1">The sequence shown here is derived from an EMBL/GenBank/DDBJ whole genome shotgun (WGS) entry which is preliminary data.</text>
</comment>
<sequence length="44" mass="4731">MNDDDIAAHDICVGYPLHGTTLAAATIGRDVEALKQRPHSASWI</sequence>
<gene>
    <name evidence="1" type="ORF">ACFFII_03905</name>
</gene>
<evidence type="ECO:0000313" key="2">
    <source>
        <dbReference type="Proteomes" id="UP001589799"/>
    </source>
</evidence>
<dbReference type="Proteomes" id="UP001589799">
    <property type="component" value="Unassembled WGS sequence"/>
</dbReference>
<protein>
    <submittedName>
        <fullName evidence="1">Uncharacterized protein</fullName>
    </submittedName>
</protein>
<dbReference type="EMBL" id="JBHLWE010000013">
    <property type="protein sequence ID" value="MFC0339907.1"/>
    <property type="molecule type" value="Genomic_DNA"/>
</dbReference>